<name>A0A383EIG2_9ZZZZ</name>
<sequence>MNLSEKYSLTGVLFLLITACGSPAEKEATGTTDSMVNSVGRQLPADAAPLDEQVFRQPLVEPSTLDVGIALFDAQFIA</sequence>
<reference evidence="1" key="1">
    <citation type="submission" date="2018-05" db="EMBL/GenBank/DDBJ databases">
        <authorList>
            <person name="Lanie J.A."/>
            <person name="Ng W.-L."/>
            <person name="Kazmierczak K.M."/>
            <person name="Andrzejewski T.M."/>
            <person name="Davidsen T.M."/>
            <person name="Wayne K.J."/>
            <person name="Tettelin H."/>
            <person name="Glass J.I."/>
            <person name="Rusch D."/>
            <person name="Podicherti R."/>
            <person name="Tsui H.-C.T."/>
            <person name="Winkler M.E."/>
        </authorList>
    </citation>
    <scope>NUCLEOTIDE SEQUENCE</scope>
</reference>
<dbReference type="EMBL" id="UINC01225704">
    <property type="protein sequence ID" value="SVE55888.1"/>
    <property type="molecule type" value="Genomic_DNA"/>
</dbReference>
<feature type="non-terminal residue" evidence="1">
    <location>
        <position position="78"/>
    </location>
</feature>
<proteinExistence type="predicted"/>
<protein>
    <submittedName>
        <fullName evidence="1">Uncharacterized protein</fullName>
    </submittedName>
</protein>
<dbReference type="AlphaFoldDB" id="A0A383EIG2"/>
<organism evidence="1">
    <name type="scientific">marine metagenome</name>
    <dbReference type="NCBI Taxonomy" id="408172"/>
    <lineage>
        <taxon>unclassified sequences</taxon>
        <taxon>metagenomes</taxon>
        <taxon>ecological metagenomes</taxon>
    </lineage>
</organism>
<dbReference type="PROSITE" id="PS51257">
    <property type="entry name" value="PROKAR_LIPOPROTEIN"/>
    <property type="match status" value="1"/>
</dbReference>
<accession>A0A383EIG2</accession>
<evidence type="ECO:0000313" key="1">
    <source>
        <dbReference type="EMBL" id="SVE55888.1"/>
    </source>
</evidence>
<gene>
    <name evidence="1" type="ORF">METZ01_LOCUS508742</name>
</gene>